<dbReference type="RefSeq" id="XP_013348401.1">
    <property type="nucleotide sequence ID" value="XM_013492947.1"/>
</dbReference>
<dbReference type="HOGENOM" id="CLU_2236077_0_0_1"/>
<protein>
    <submittedName>
        <fullName evidence="1">Uncharacterized protein</fullName>
    </submittedName>
</protein>
<dbReference type="EMBL" id="KL584750">
    <property type="protein sequence ID" value="KEQ99521.1"/>
    <property type="molecule type" value="Genomic_DNA"/>
</dbReference>
<dbReference type="GeneID" id="25362328"/>
<dbReference type="AlphaFoldDB" id="A0A074ZMB8"/>
<dbReference type="Proteomes" id="UP000030641">
    <property type="component" value="Unassembled WGS sequence"/>
</dbReference>
<keyword evidence="2" id="KW-1185">Reference proteome</keyword>
<evidence type="ECO:0000313" key="1">
    <source>
        <dbReference type="EMBL" id="KEQ99521.1"/>
    </source>
</evidence>
<dbReference type="InParanoid" id="A0A074ZMB8"/>
<proteinExistence type="predicted"/>
<organism evidence="1 2">
    <name type="scientific">Aureobasidium subglaciale (strain EXF-2481)</name>
    <name type="common">Aureobasidium pullulans var. subglaciale</name>
    <dbReference type="NCBI Taxonomy" id="1043005"/>
    <lineage>
        <taxon>Eukaryota</taxon>
        <taxon>Fungi</taxon>
        <taxon>Dikarya</taxon>
        <taxon>Ascomycota</taxon>
        <taxon>Pezizomycotina</taxon>
        <taxon>Dothideomycetes</taxon>
        <taxon>Dothideomycetidae</taxon>
        <taxon>Dothideales</taxon>
        <taxon>Saccotheciaceae</taxon>
        <taxon>Aureobasidium</taxon>
    </lineage>
</organism>
<evidence type="ECO:0000313" key="2">
    <source>
        <dbReference type="Proteomes" id="UP000030641"/>
    </source>
</evidence>
<name>A0A074ZMB8_AURSE</name>
<reference evidence="1 2" key="1">
    <citation type="journal article" date="2014" name="BMC Genomics">
        <title>Genome sequencing of four Aureobasidium pullulans varieties: biotechnological potential, stress tolerance, and description of new species.</title>
        <authorList>
            <person name="Gostin Ar C."/>
            <person name="Ohm R.A."/>
            <person name="Kogej T."/>
            <person name="Sonjak S."/>
            <person name="Turk M."/>
            <person name="Zajc J."/>
            <person name="Zalar P."/>
            <person name="Grube M."/>
            <person name="Sun H."/>
            <person name="Han J."/>
            <person name="Sharma A."/>
            <person name="Chiniquy J."/>
            <person name="Ngan C.Y."/>
            <person name="Lipzen A."/>
            <person name="Barry K."/>
            <person name="Grigoriev I.V."/>
            <person name="Gunde-Cimerman N."/>
        </authorList>
    </citation>
    <scope>NUCLEOTIDE SEQUENCE [LARGE SCALE GENOMIC DNA]</scope>
    <source>
        <strain evidence="1 2">EXF-2481</strain>
    </source>
</reference>
<sequence length="105" mass="11571">MVVLARPPASLLPLSKLCHWLLNHLSFFFYRTSSCLPLSELPALPALSSPTLRLPASRSLLAEWLLVTPALPGPVVLLPVTLSPAARRLPRTSTSRDRRPRSSRP</sequence>
<accession>A0A074ZMB8</accession>
<gene>
    <name evidence="1" type="ORF">AUEXF2481DRAFT_181654</name>
</gene>